<comment type="caution">
    <text evidence="8">The sequence shown here is derived from an EMBL/GenBank/DDBJ whole genome shotgun (WGS) entry which is preliminary data.</text>
</comment>
<dbReference type="EMBL" id="JAOPGA020000444">
    <property type="protein sequence ID" value="KAL0478606.1"/>
    <property type="molecule type" value="Genomic_DNA"/>
</dbReference>
<name>A0AAW2YNT2_9EUKA</name>
<dbReference type="GO" id="GO:0022857">
    <property type="term" value="F:transmembrane transporter activity"/>
    <property type="evidence" value="ECO:0007669"/>
    <property type="project" value="UniProtKB-UniRule"/>
</dbReference>
<feature type="transmembrane region" description="Helical" evidence="7">
    <location>
        <begin position="447"/>
        <end position="463"/>
    </location>
</feature>
<feature type="transmembrane region" description="Helical" evidence="7">
    <location>
        <begin position="404"/>
        <end position="427"/>
    </location>
</feature>
<keyword evidence="9" id="KW-1185">Reference proteome</keyword>
<evidence type="ECO:0000256" key="5">
    <source>
        <dbReference type="ARBA" id="ARBA00023136"/>
    </source>
</evidence>
<keyword evidence="5 7" id="KW-0472">Membrane</keyword>
<sequence>MQYTPVVEHFDNENEPLEEDYEDEHQNKQVQFSGTLVTPFQMSRRPCQDALFLILFIVFIIGLFLLGFSAIQRGNPTKLIRPTDYLGRTCGSQYNTISTLPSDKDCKEDVNSQACQDKVRKANEQYSNEDLSTRTYLWYMDISKPIQYGGVCVSYCPGRQPNSEIDQDGQLMEGDVITESIEKPSTQSFCPPQLLPSSNGSLICTTKRIDDLETYPSPLVQQAYRYMNLEYRTLLHRCIPTTTRTKSNITADSSLMGSTIFDKLNTIEEMATEMWGDVLKNWKVILISVVVFSLVSSVIFLFVIRHLAHVFVWTSVFLTIAGITVMGAVGLLEGFEINYPKAGLGRLLNKNYISKQVYVTFGTILFIVDALFVLLILLNVKRISRSVGILREAAAAVSCVPQLFLLPFLMFSGFACFVIYWFVASLYMWSSGGVRISDMTSVMDWDLSYRLVFAYHLFGYFWFVEFWNGILKVCVASAIAEYYWTPEKSQKNKLYLTFPVCRAFGRLIVYHLGSVAFASFVLGSAEFISFLLRHAVRRLEKLSNDNWIVRCFGWLIRIIISLFNAIVRWITRHAYIQIAIYGDNFWNSSRSAANLISRNADQMAVVDWIGDLVILFAKCCISCITSFAAYCMTKQSSLMSFDGTVSTPTPILVVVIVFITSYHVSSLFLNVYSTAIDTIHHSYLIDQELSLNSNNVDYQVRCSESLQKLMQENKQENVREGY</sequence>
<protein>
    <recommendedName>
        <fullName evidence="7">Choline transporter-like protein</fullName>
    </recommendedName>
</protein>
<keyword evidence="3 7" id="KW-0812">Transmembrane</keyword>
<dbReference type="Proteomes" id="UP001431209">
    <property type="component" value="Unassembled WGS sequence"/>
</dbReference>
<gene>
    <name evidence="8" type="ORF">AKO1_008406</name>
</gene>
<evidence type="ECO:0000313" key="9">
    <source>
        <dbReference type="Proteomes" id="UP001431209"/>
    </source>
</evidence>
<evidence type="ECO:0000256" key="3">
    <source>
        <dbReference type="ARBA" id="ARBA00022692"/>
    </source>
</evidence>
<dbReference type="PANTHER" id="PTHR12385:SF14">
    <property type="entry name" value="CHOLINE TRANSPORTER-LIKE 2"/>
    <property type="match status" value="1"/>
</dbReference>
<evidence type="ECO:0000256" key="6">
    <source>
        <dbReference type="ARBA" id="ARBA00023180"/>
    </source>
</evidence>
<feature type="transmembrane region" description="Helical" evidence="7">
    <location>
        <begin position="608"/>
        <end position="630"/>
    </location>
</feature>
<accession>A0AAW2YNT2</accession>
<feature type="transmembrane region" description="Helical" evidence="7">
    <location>
        <begin position="356"/>
        <end position="378"/>
    </location>
</feature>
<feature type="transmembrane region" description="Helical" evidence="7">
    <location>
        <begin position="284"/>
        <end position="304"/>
    </location>
</feature>
<keyword evidence="6" id="KW-0325">Glycoprotein</keyword>
<dbReference type="GO" id="GO:0005886">
    <property type="term" value="C:plasma membrane"/>
    <property type="evidence" value="ECO:0007669"/>
    <property type="project" value="UniProtKB-SubCell"/>
</dbReference>
<evidence type="ECO:0000256" key="1">
    <source>
        <dbReference type="ARBA" id="ARBA00004141"/>
    </source>
</evidence>
<comment type="subcellular location">
    <subcellularLocation>
        <location evidence="7">Cell membrane</location>
        <topology evidence="7">Multi-pass membrane protein</topology>
    </subcellularLocation>
    <subcellularLocation>
        <location evidence="1">Membrane</location>
        <topology evidence="1">Multi-pass membrane protein</topology>
    </subcellularLocation>
</comment>
<evidence type="ECO:0000256" key="4">
    <source>
        <dbReference type="ARBA" id="ARBA00022989"/>
    </source>
</evidence>
<feature type="transmembrane region" description="Helical" evidence="7">
    <location>
        <begin position="310"/>
        <end position="335"/>
    </location>
</feature>
<dbReference type="AlphaFoldDB" id="A0AAW2YNT2"/>
<proteinExistence type="inferred from homology"/>
<comment type="function">
    <text evidence="7">Choline transporter.</text>
</comment>
<comment type="similarity">
    <text evidence="2 7">Belongs to the CTL (choline transporter-like) family.</text>
</comment>
<evidence type="ECO:0000256" key="7">
    <source>
        <dbReference type="RuleBase" id="RU368066"/>
    </source>
</evidence>
<evidence type="ECO:0000313" key="8">
    <source>
        <dbReference type="EMBL" id="KAL0478606.1"/>
    </source>
</evidence>
<dbReference type="InterPro" id="IPR007603">
    <property type="entry name" value="Choline_transptr-like"/>
</dbReference>
<dbReference type="Pfam" id="PF04515">
    <property type="entry name" value="Choline_transpo"/>
    <property type="match status" value="1"/>
</dbReference>
<feature type="transmembrane region" description="Helical" evidence="7">
    <location>
        <begin position="547"/>
        <end position="567"/>
    </location>
</feature>
<feature type="transmembrane region" description="Helical" evidence="7">
    <location>
        <begin position="50"/>
        <end position="71"/>
    </location>
</feature>
<evidence type="ECO:0000256" key="2">
    <source>
        <dbReference type="ARBA" id="ARBA00007168"/>
    </source>
</evidence>
<reference evidence="8 9" key="1">
    <citation type="submission" date="2024-03" db="EMBL/GenBank/DDBJ databases">
        <title>The Acrasis kona genome and developmental transcriptomes reveal deep origins of eukaryotic multicellular pathways.</title>
        <authorList>
            <person name="Sheikh S."/>
            <person name="Fu C.-J."/>
            <person name="Brown M.W."/>
            <person name="Baldauf S.L."/>
        </authorList>
    </citation>
    <scope>NUCLEOTIDE SEQUENCE [LARGE SCALE GENOMIC DNA]</scope>
    <source>
        <strain evidence="8 9">ATCC MYA-3509</strain>
    </source>
</reference>
<feature type="transmembrane region" description="Helical" evidence="7">
    <location>
        <begin position="507"/>
        <end position="532"/>
    </location>
</feature>
<keyword evidence="4 7" id="KW-1133">Transmembrane helix</keyword>
<feature type="transmembrane region" description="Helical" evidence="7">
    <location>
        <begin position="650"/>
        <end position="672"/>
    </location>
</feature>
<dbReference type="PANTHER" id="PTHR12385">
    <property type="entry name" value="CHOLINE TRANSPORTER-LIKE (SLC FAMILY 44)"/>
    <property type="match status" value="1"/>
</dbReference>
<organism evidence="8 9">
    <name type="scientific">Acrasis kona</name>
    <dbReference type="NCBI Taxonomy" id="1008807"/>
    <lineage>
        <taxon>Eukaryota</taxon>
        <taxon>Discoba</taxon>
        <taxon>Heterolobosea</taxon>
        <taxon>Tetramitia</taxon>
        <taxon>Eutetramitia</taxon>
        <taxon>Acrasidae</taxon>
        <taxon>Acrasis</taxon>
    </lineage>
</organism>